<sequence length="158" mass="17362">MGLRDGDGWVDCDCGFRHWGRFGAAGLLLVRRDTPQPQVLLQLRAEWTHGGGTWALPGGAKDSHEDSVTAALREAHEEMGIKESALTVKHIFSDDHGPWSYDTVIAHSMNDAGAHIANPESTETKWSSIDEVETLNLHPGLKQSWVALKPLTTETLKN</sequence>
<dbReference type="Gene3D" id="3.90.79.10">
    <property type="entry name" value="Nucleoside Triphosphate Pyrophosphohydrolase"/>
    <property type="match status" value="1"/>
</dbReference>
<dbReference type="AlphaFoldDB" id="A0A6J6UH01"/>
<protein>
    <submittedName>
        <fullName evidence="5">Unannotated protein</fullName>
    </submittedName>
</protein>
<evidence type="ECO:0000313" key="4">
    <source>
        <dbReference type="EMBL" id="CAB4593655.1"/>
    </source>
</evidence>
<evidence type="ECO:0000259" key="3">
    <source>
        <dbReference type="PROSITE" id="PS51462"/>
    </source>
</evidence>
<evidence type="ECO:0000256" key="1">
    <source>
        <dbReference type="ARBA" id="ARBA00001946"/>
    </source>
</evidence>
<dbReference type="Pfam" id="PF00293">
    <property type="entry name" value="NUDIX"/>
    <property type="match status" value="1"/>
</dbReference>
<evidence type="ECO:0000313" key="6">
    <source>
        <dbReference type="EMBL" id="CAB5064605.1"/>
    </source>
</evidence>
<feature type="domain" description="Nudix hydrolase" evidence="3">
    <location>
        <begin position="20"/>
        <end position="148"/>
    </location>
</feature>
<dbReference type="PANTHER" id="PTHR43046">
    <property type="entry name" value="GDP-MANNOSE MANNOSYL HYDROLASE"/>
    <property type="match status" value="1"/>
</dbReference>
<accession>A0A6J6UH01</accession>
<name>A0A6J6UH01_9ZZZZ</name>
<dbReference type="SUPFAM" id="SSF55811">
    <property type="entry name" value="Nudix"/>
    <property type="match status" value="1"/>
</dbReference>
<proteinExistence type="predicted"/>
<evidence type="ECO:0000313" key="5">
    <source>
        <dbReference type="EMBL" id="CAB4757699.1"/>
    </source>
</evidence>
<dbReference type="InterPro" id="IPR015797">
    <property type="entry name" value="NUDIX_hydrolase-like_dom_sf"/>
</dbReference>
<comment type="cofactor">
    <cofactor evidence="1">
        <name>Mg(2+)</name>
        <dbReference type="ChEBI" id="CHEBI:18420"/>
    </cofactor>
</comment>
<dbReference type="EMBL" id="CAFBQV010000090">
    <property type="protein sequence ID" value="CAB5064605.1"/>
    <property type="molecule type" value="Genomic_DNA"/>
</dbReference>
<organism evidence="5">
    <name type="scientific">freshwater metagenome</name>
    <dbReference type="NCBI Taxonomy" id="449393"/>
    <lineage>
        <taxon>unclassified sequences</taxon>
        <taxon>metagenomes</taxon>
        <taxon>ecological metagenomes</taxon>
    </lineage>
</organism>
<gene>
    <name evidence="4" type="ORF">UFOPK1826_00202</name>
    <name evidence="5" type="ORF">UFOPK2855_00490</name>
    <name evidence="6" type="ORF">UFOPK4345_00685</name>
</gene>
<reference evidence="5" key="1">
    <citation type="submission" date="2020-05" db="EMBL/GenBank/DDBJ databases">
        <authorList>
            <person name="Chiriac C."/>
            <person name="Salcher M."/>
            <person name="Ghai R."/>
            <person name="Kavagutti S V."/>
        </authorList>
    </citation>
    <scope>NUCLEOTIDE SEQUENCE</scope>
</reference>
<dbReference type="EMBL" id="CAEZUN010000016">
    <property type="protein sequence ID" value="CAB4593655.1"/>
    <property type="molecule type" value="Genomic_DNA"/>
</dbReference>
<evidence type="ECO:0000256" key="2">
    <source>
        <dbReference type="ARBA" id="ARBA00022801"/>
    </source>
</evidence>
<dbReference type="EMBL" id="CAEZZK010000075">
    <property type="protein sequence ID" value="CAB4757699.1"/>
    <property type="molecule type" value="Genomic_DNA"/>
</dbReference>
<dbReference type="PROSITE" id="PS00893">
    <property type="entry name" value="NUDIX_BOX"/>
    <property type="match status" value="1"/>
</dbReference>
<dbReference type="InterPro" id="IPR020084">
    <property type="entry name" value="NUDIX_hydrolase_CS"/>
</dbReference>
<dbReference type="InterPro" id="IPR000086">
    <property type="entry name" value="NUDIX_hydrolase_dom"/>
</dbReference>
<dbReference type="PANTHER" id="PTHR43046:SF2">
    <property type="entry name" value="8-OXO-DGTP DIPHOSPHATASE-RELATED"/>
    <property type="match status" value="1"/>
</dbReference>
<dbReference type="PROSITE" id="PS51462">
    <property type="entry name" value="NUDIX"/>
    <property type="match status" value="1"/>
</dbReference>
<dbReference type="GO" id="GO:0016787">
    <property type="term" value="F:hydrolase activity"/>
    <property type="evidence" value="ECO:0007669"/>
    <property type="project" value="UniProtKB-KW"/>
</dbReference>
<keyword evidence="2" id="KW-0378">Hydrolase</keyword>
<dbReference type="CDD" id="cd18877">
    <property type="entry name" value="NUDIX_Hydrolase"/>
    <property type="match status" value="1"/>
</dbReference>